<dbReference type="Pfam" id="PF00023">
    <property type="entry name" value="Ank"/>
    <property type="match status" value="1"/>
</dbReference>
<dbReference type="Pfam" id="PF12796">
    <property type="entry name" value="Ank_2"/>
    <property type="match status" value="3"/>
</dbReference>
<accession>V6T8F9</accession>
<feature type="region of interest" description="Disordered" evidence="3">
    <location>
        <begin position="406"/>
        <end position="571"/>
    </location>
</feature>
<feature type="region of interest" description="Disordered" evidence="3">
    <location>
        <begin position="353"/>
        <end position="388"/>
    </location>
</feature>
<dbReference type="SMART" id="SM00248">
    <property type="entry name" value="ANK"/>
    <property type="match status" value="9"/>
</dbReference>
<dbReference type="VEuPathDB" id="GiardiaDB:QR46_3041"/>
<reference evidence="4 5" key="2">
    <citation type="journal article" date="2013" name="Genome Biol. Evol.">
        <title>Genome sequencing of Giardia lamblia genotypes A2 and B isolates (DH and GS) and comparative analysis with the genomes of genotypes A1 and E (WB and Pig).</title>
        <authorList>
            <person name="Adam R.D."/>
            <person name="Dahlstrom E.W."/>
            <person name="Martens C.A."/>
            <person name="Bruno D.P."/>
            <person name="Barbian K.D."/>
            <person name="Ricklefs S.M."/>
            <person name="Hernandez M.M."/>
            <person name="Narla N.P."/>
            <person name="Patel R.B."/>
            <person name="Porcella S.F."/>
            <person name="Nash T.E."/>
        </authorList>
    </citation>
    <scope>NUCLEOTIDE SEQUENCE [LARGE SCALE GENOMIC DNA]</scope>
    <source>
        <strain evidence="4 5">DH</strain>
    </source>
</reference>
<name>V6T8F9_GIAIN</name>
<dbReference type="Proteomes" id="UP000018320">
    <property type="component" value="Unassembled WGS sequence"/>
</dbReference>
<organism evidence="4 5">
    <name type="scientific">Giardia intestinalis</name>
    <name type="common">Giardia lamblia</name>
    <dbReference type="NCBI Taxonomy" id="5741"/>
    <lineage>
        <taxon>Eukaryota</taxon>
        <taxon>Metamonada</taxon>
        <taxon>Diplomonadida</taxon>
        <taxon>Hexamitidae</taxon>
        <taxon>Giardiinae</taxon>
        <taxon>Giardia</taxon>
    </lineage>
</organism>
<feature type="compositionally biased region" description="Basic and acidic residues" evidence="3">
    <location>
        <begin position="355"/>
        <end position="373"/>
    </location>
</feature>
<evidence type="ECO:0000256" key="1">
    <source>
        <dbReference type="PROSITE-ProRule" id="PRU00023"/>
    </source>
</evidence>
<sequence>VDPCKLGFLTKFTNHSGMLLHNRKEWFKAVLNHDLLNVEESLSVYKKSRDGGGETALMAAARTNDAAMVKLLVHEESRMTSPEGQTALMLAAARDFYEVCAILGPYEADIRTADGRTALMIAAISGSTEAMRAIIQESEVDRDNAGLTALDHAVLNSELEAVKLLCAQLKHTQEDFHSAISKASQAGEEDMTKYLQSALADLLDQQMKPKVRFSTDVEDPEGHFSTDRCANCRTYRGQISSLQEEISTLRHENKKLLAKVEMLDTQLQETQKYDKEHQASLTNKCNSLEDELNKMHEKYRVSLEENSRIKLELAKSDSTYERRKDADTIEQLQQRLNSKSHECASLREQLTEIQQQRERERQREQDWLHDPVSRYENVMTKGPGGNGSGYNLFKYEFDVDKDSLMPSLLPPHATGGVKRPARSASTAADTRGPQGSRASSASQPSRTSSVRASSRISDSRALDTSKRPASVTRRESTAPAPGMRAGSTRPSKSAVRGTSGTPTLSTHTSPGISGRSASQRPRTSSAAEGRRGPNAMGSRTGTSSMGLSSLNPESKSEFVMSEKMPSPIRKRGTLGNITRFMTHMDTTIALDARSRHQPPQSQSGQKTELMIAAESNDIVSVWHRMNTQAGIRDHSGSTALMYAVQAGNSAVARVLAEKEGGIQRHDGSTALMDAACIGNVDCVRALLSREAGMQRYDGWTALMTASSNNKPEIVQLLVDREAGLCTNSKFTAGAGLTALMAASIEGHLEIVHLLVHMENSMRHSSGKSAADFAKNDAILNLLKRF</sequence>
<protein>
    <submittedName>
        <fullName evidence="4">Ankyrin repeat protein</fullName>
    </submittedName>
</protein>
<feature type="compositionally biased region" description="Low complexity" evidence="3">
    <location>
        <begin position="432"/>
        <end position="456"/>
    </location>
</feature>
<feature type="repeat" description="ANK" evidence="1">
    <location>
        <begin position="697"/>
        <end position="729"/>
    </location>
</feature>
<dbReference type="InterPro" id="IPR002110">
    <property type="entry name" value="Ankyrin_rpt"/>
</dbReference>
<evidence type="ECO:0000256" key="3">
    <source>
        <dbReference type="SAM" id="MobiDB-lite"/>
    </source>
</evidence>
<keyword evidence="1" id="KW-0040">ANK repeat</keyword>
<proteinExistence type="predicted"/>
<evidence type="ECO:0000256" key="2">
    <source>
        <dbReference type="SAM" id="Coils"/>
    </source>
</evidence>
<evidence type="ECO:0000313" key="5">
    <source>
        <dbReference type="Proteomes" id="UP000018320"/>
    </source>
</evidence>
<feature type="compositionally biased region" description="Polar residues" evidence="3">
    <location>
        <begin position="537"/>
        <end position="553"/>
    </location>
</feature>
<dbReference type="Gene3D" id="1.20.5.1700">
    <property type="match status" value="1"/>
</dbReference>
<feature type="coiled-coil region" evidence="2">
    <location>
        <begin position="232"/>
        <end position="305"/>
    </location>
</feature>
<reference evidence="5" key="1">
    <citation type="submission" date="2012-02" db="EMBL/GenBank/DDBJ databases">
        <title>Genome sequencing of Giardia lamblia Genotypes A2 and B isolates (DH and GS) and comparative analysis with the genomes of Genotypes A1 and E (WB and Pig).</title>
        <authorList>
            <person name="Adam R."/>
            <person name="Dahlstrom E."/>
            <person name="Martens C."/>
            <person name="Bruno D."/>
            <person name="Barbian K."/>
            <person name="Porcella S.F."/>
            <person name="Nash T."/>
        </authorList>
    </citation>
    <scope>NUCLEOTIDE SEQUENCE</scope>
    <source>
        <strain evidence="5">DH</strain>
    </source>
</reference>
<dbReference type="EMBL" id="AHGT01000105">
    <property type="protein sequence ID" value="ESU35039.1"/>
    <property type="molecule type" value="Genomic_DNA"/>
</dbReference>
<dbReference type="PROSITE" id="PS50088">
    <property type="entry name" value="ANK_REPEAT"/>
    <property type="match status" value="2"/>
</dbReference>
<feature type="repeat" description="ANK" evidence="1">
    <location>
        <begin position="666"/>
        <end position="698"/>
    </location>
</feature>
<dbReference type="PANTHER" id="PTHR24184:SF11">
    <property type="entry name" value="ANKYRIN REPEAT AND SOCS BOX CONTAINING 3"/>
    <property type="match status" value="1"/>
</dbReference>
<evidence type="ECO:0000313" key="4">
    <source>
        <dbReference type="EMBL" id="ESU35039.1"/>
    </source>
</evidence>
<dbReference type="VEuPathDB" id="GiardiaDB:GL50803_0016915"/>
<dbReference type="VEuPathDB" id="GiardiaDB:GL50581_1876"/>
<dbReference type="VEuPathDB" id="GiardiaDB:DHA2_16915"/>
<feature type="compositionally biased region" description="Polar residues" evidence="3">
    <location>
        <begin position="488"/>
        <end position="526"/>
    </location>
</feature>
<keyword evidence="2" id="KW-0175">Coiled coil</keyword>
<comment type="caution">
    <text evidence="4">The sequence shown here is derived from an EMBL/GenBank/DDBJ whole genome shotgun (WGS) entry which is preliminary data.</text>
</comment>
<feature type="compositionally biased region" description="Basic and acidic residues" evidence="3">
    <location>
        <begin position="457"/>
        <end position="476"/>
    </location>
</feature>
<dbReference type="SUPFAM" id="SSF48403">
    <property type="entry name" value="Ankyrin repeat"/>
    <property type="match status" value="2"/>
</dbReference>
<dbReference type="AlphaFoldDB" id="V6T8F9"/>
<gene>
    <name evidence="4" type="ORF">DHA2_16915</name>
</gene>
<dbReference type="PANTHER" id="PTHR24184">
    <property type="entry name" value="SI:CH211-189E2.2"/>
    <property type="match status" value="1"/>
</dbReference>
<dbReference type="Gene3D" id="1.25.40.20">
    <property type="entry name" value="Ankyrin repeat-containing domain"/>
    <property type="match status" value="3"/>
</dbReference>
<dbReference type="InterPro" id="IPR036770">
    <property type="entry name" value="Ankyrin_rpt-contain_sf"/>
</dbReference>
<feature type="non-terminal residue" evidence="4">
    <location>
        <position position="1"/>
    </location>
</feature>